<organism evidence="24 25">
    <name type="scientific">Absidia repens</name>
    <dbReference type="NCBI Taxonomy" id="90262"/>
    <lineage>
        <taxon>Eukaryota</taxon>
        <taxon>Fungi</taxon>
        <taxon>Fungi incertae sedis</taxon>
        <taxon>Mucoromycota</taxon>
        <taxon>Mucoromycotina</taxon>
        <taxon>Mucoromycetes</taxon>
        <taxon>Mucorales</taxon>
        <taxon>Cunninghamellaceae</taxon>
        <taxon>Absidia</taxon>
    </lineage>
</organism>
<evidence type="ECO:0000256" key="13">
    <source>
        <dbReference type="ARBA" id="ARBA00022839"/>
    </source>
</evidence>
<keyword evidence="9" id="KW-0540">Nuclease</keyword>
<dbReference type="GO" id="GO:0005634">
    <property type="term" value="C:nucleus"/>
    <property type="evidence" value="ECO:0007669"/>
    <property type="project" value="UniProtKB-SubCell"/>
</dbReference>
<proteinExistence type="inferred from homology"/>
<dbReference type="STRING" id="90262.A0A1X2IEW8"/>
<evidence type="ECO:0000256" key="17">
    <source>
        <dbReference type="ARBA" id="ARBA00023163"/>
    </source>
</evidence>
<keyword evidence="16" id="KW-0805">Transcription regulation</keyword>
<evidence type="ECO:0000256" key="20">
    <source>
        <dbReference type="ARBA" id="ARBA00031469"/>
    </source>
</evidence>
<dbReference type="InterPro" id="IPR005135">
    <property type="entry name" value="Endo/exonuclease/phosphatase"/>
</dbReference>
<keyword evidence="24" id="KW-0255">Endonuclease</keyword>
<feature type="compositionally biased region" description="Polar residues" evidence="22">
    <location>
        <begin position="62"/>
        <end position="71"/>
    </location>
</feature>
<evidence type="ECO:0000256" key="6">
    <source>
        <dbReference type="ARBA" id="ARBA00012161"/>
    </source>
</evidence>
<dbReference type="CDD" id="cd09097">
    <property type="entry name" value="Deadenylase_CCR4"/>
    <property type="match status" value="1"/>
</dbReference>
<dbReference type="AlphaFoldDB" id="A0A1X2IEW8"/>
<evidence type="ECO:0000256" key="21">
    <source>
        <dbReference type="ARBA" id="ARBA00033317"/>
    </source>
</evidence>
<evidence type="ECO:0000256" key="14">
    <source>
        <dbReference type="ARBA" id="ARBA00022842"/>
    </source>
</evidence>
<dbReference type="PROSITE" id="PS51450">
    <property type="entry name" value="LRR"/>
    <property type="match status" value="1"/>
</dbReference>
<dbReference type="GO" id="GO:0004519">
    <property type="term" value="F:endonuclease activity"/>
    <property type="evidence" value="ECO:0007669"/>
    <property type="project" value="UniProtKB-KW"/>
</dbReference>
<dbReference type="GO" id="GO:0046872">
    <property type="term" value="F:metal ion binding"/>
    <property type="evidence" value="ECO:0007669"/>
    <property type="project" value="UniProtKB-KW"/>
</dbReference>
<accession>A0A1X2IEW8</accession>
<dbReference type="SUPFAM" id="SSF52058">
    <property type="entry name" value="L domain-like"/>
    <property type="match status" value="1"/>
</dbReference>
<evidence type="ECO:0000256" key="22">
    <source>
        <dbReference type="SAM" id="MobiDB-lite"/>
    </source>
</evidence>
<dbReference type="InterPro" id="IPR003591">
    <property type="entry name" value="Leu-rich_rpt_typical-subtyp"/>
</dbReference>
<dbReference type="OrthoDB" id="428734at2759"/>
<dbReference type="GO" id="GO:0004535">
    <property type="term" value="F:poly(A)-specific ribonuclease activity"/>
    <property type="evidence" value="ECO:0007669"/>
    <property type="project" value="UniProtKB-EC"/>
</dbReference>
<dbReference type="EMBL" id="MCGE01000013">
    <property type="protein sequence ID" value="ORZ15257.1"/>
    <property type="molecule type" value="Genomic_DNA"/>
</dbReference>
<evidence type="ECO:0000256" key="4">
    <source>
        <dbReference type="ARBA" id="ARBA00004496"/>
    </source>
</evidence>
<name>A0A1X2IEW8_9FUNG</name>
<keyword evidence="13 24" id="KW-0269">Exonuclease</keyword>
<keyword evidence="25" id="KW-1185">Reference proteome</keyword>
<evidence type="ECO:0000259" key="23">
    <source>
        <dbReference type="Pfam" id="PF03372"/>
    </source>
</evidence>
<feature type="compositionally biased region" description="Low complexity" evidence="22">
    <location>
        <begin position="72"/>
        <end position="91"/>
    </location>
</feature>
<dbReference type="SUPFAM" id="SSF56219">
    <property type="entry name" value="DNase I-like"/>
    <property type="match status" value="1"/>
</dbReference>
<dbReference type="SMART" id="SM00369">
    <property type="entry name" value="LRR_TYP"/>
    <property type="match status" value="3"/>
</dbReference>
<feature type="region of interest" description="Disordered" evidence="22">
    <location>
        <begin position="437"/>
        <end position="456"/>
    </location>
</feature>
<feature type="domain" description="Endonuclease/exonuclease/phosphatase" evidence="23">
    <location>
        <begin position="253"/>
        <end position="546"/>
    </location>
</feature>
<feature type="region of interest" description="Disordered" evidence="22">
    <location>
        <begin position="1"/>
        <end position="91"/>
    </location>
</feature>
<evidence type="ECO:0000256" key="3">
    <source>
        <dbReference type="ARBA" id="ARBA00004123"/>
    </source>
</evidence>
<dbReference type="Gene3D" id="3.60.10.10">
    <property type="entry name" value="Endonuclease/exonuclease/phosphatase"/>
    <property type="match status" value="1"/>
</dbReference>
<dbReference type="InterPro" id="IPR050410">
    <property type="entry name" value="CCR4/nocturin_mRNA_transcr"/>
</dbReference>
<feature type="compositionally biased region" description="Polar residues" evidence="22">
    <location>
        <begin position="39"/>
        <end position="54"/>
    </location>
</feature>
<dbReference type="Proteomes" id="UP000193560">
    <property type="component" value="Unassembled WGS sequence"/>
</dbReference>
<evidence type="ECO:0000313" key="24">
    <source>
        <dbReference type="EMBL" id="ORZ15257.1"/>
    </source>
</evidence>
<comment type="catalytic activity">
    <reaction evidence="1">
        <text>Exonucleolytic cleavage of poly(A) to 5'-AMP.</text>
        <dbReference type="EC" id="3.1.13.4"/>
    </reaction>
</comment>
<evidence type="ECO:0000256" key="18">
    <source>
        <dbReference type="ARBA" id="ARBA00023242"/>
    </source>
</evidence>
<dbReference type="Pfam" id="PF03372">
    <property type="entry name" value="Exo_endo_phos"/>
    <property type="match status" value="1"/>
</dbReference>
<evidence type="ECO:0000256" key="15">
    <source>
        <dbReference type="ARBA" id="ARBA00022884"/>
    </source>
</evidence>
<dbReference type="InterPro" id="IPR036691">
    <property type="entry name" value="Endo/exonu/phosph_ase_sf"/>
</dbReference>
<comment type="cofactor">
    <cofactor evidence="2">
        <name>Mg(2+)</name>
        <dbReference type="ChEBI" id="CHEBI:18420"/>
    </cofactor>
</comment>
<dbReference type="Gene3D" id="3.80.10.10">
    <property type="entry name" value="Ribonuclease Inhibitor"/>
    <property type="match status" value="1"/>
</dbReference>
<evidence type="ECO:0000256" key="7">
    <source>
        <dbReference type="ARBA" id="ARBA00022490"/>
    </source>
</evidence>
<feature type="compositionally biased region" description="Low complexity" evidence="22">
    <location>
        <begin position="437"/>
        <end position="447"/>
    </location>
</feature>
<comment type="similarity">
    <text evidence="5">Belongs to the CCR4/nocturin family.</text>
</comment>
<dbReference type="PANTHER" id="PTHR12121:SF100">
    <property type="entry name" value="POLY(A)-SPECIFIC RIBONUCLEASE"/>
    <property type="match status" value="1"/>
</dbReference>
<gene>
    <name evidence="24" type="ORF">BCR42DRAFT_461211</name>
</gene>
<evidence type="ECO:0000256" key="11">
    <source>
        <dbReference type="ARBA" id="ARBA00022737"/>
    </source>
</evidence>
<keyword evidence="14" id="KW-0460">Magnesium</keyword>
<dbReference type="PANTHER" id="PTHR12121">
    <property type="entry name" value="CARBON CATABOLITE REPRESSOR PROTEIN 4"/>
    <property type="match status" value="1"/>
</dbReference>
<evidence type="ECO:0000256" key="10">
    <source>
        <dbReference type="ARBA" id="ARBA00022723"/>
    </source>
</evidence>
<dbReference type="Pfam" id="PF12799">
    <property type="entry name" value="LRR_4"/>
    <property type="match status" value="1"/>
</dbReference>
<dbReference type="EC" id="3.1.13.4" evidence="6"/>
<keyword evidence="7" id="KW-0963">Cytoplasm</keyword>
<evidence type="ECO:0000313" key="25">
    <source>
        <dbReference type="Proteomes" id="UP000193560"/>
    </source>
</evidence>
<evidence type="ECO:0000256" key="16">
    <source>
        <dbReference type="ARBA" id="ARBA00023015"/>
    </source>
</evidence>
<keyword evidence="12" id="KW-0378">Hydrolase</keyword>
<keyword evidence="11" id="KW-0677">Repeat</keyword>
<keyword evidence="8" id="KW-0433">Leucine-rich repeat</keyword>
<dbReference type="InterPro" id="IPR001611">
    <property type="entry name" value="Leu-rich_rpt"/>
</dbReference>
<evidence type="ECO:0000256" key="5">
    <source>
        <dbReference type="ARBA" id="ARBA00010774"/>
    </source>
</evidence>
<reference evidence="24 25" key="1">
    <citation type="submission" date="2016-07" db="EMBL/GenBank/DDBJ databases">
        <title>Pervasive Adenine N6-methylation of Active Genes in Fungi.</title>
        <authorList>
            <consortium name="DOE Joint Genome Institute"/>
            <person name="Mondo S.J."/>
            <person name="Dannebaum R.O."/>
            <person name="Kuo R.C."/>
            <person name="Labutti K."/>
            <person name="Haridas S."/>
            <person name="Kuo A."/>
            <person name="Salamov A."/>
            <person name="Ahrendt S.R."/>
            <person name="Lipzen A."/>
            <person name="Sullivan W."/>
            <person name="Andreopoulos W.B."/>
            <person name="Clum A."/>
            <person name="Lindquist E."/>
            <person name="Daum C."/>
            <person name="Ramamoorthy G.K."/>
            <person name="Gryganskyi A."/>
            <person name="Culley D."/>
            <person name="Magnuson J.K."/>
            <person name="James T.Y."/>
            <person name="O'Malley M.A."/>
            <person name="Stajich J.E."/>
            <person name="Spatafora J.W."/>
            <person name="Visel A."/>
            <person name="Grigoriev I.V."/>
        </authorList>
    </citation>
    <scope>NUCLEOTIDE SEQUENCE [LARGE SCALE GENOMIC DNA]</scope>
    <source>
        <strain evidence="24 25">NRRL 1336</strain>
    </source>
</reference>
<evidence type="ECO:0000256" key="12">
    <source>
        <dbReference type="ARBA" id="ARBA00022801"/>
    </source>
</evidence>
<dbReference type="GO" id="GO:0005737">
    <property type="term" value="C:cytoplasm"/>
    <property type="evidence" value="ECO:0007669"/>
    <property type="project" value="UniProtKB-SubCell"/>
</dbReference>
<comment type="caution">
    <text evidence="24">The sequence shown here is derived from an EMBL/GenBank/DDBJ whole genome shotgun (WGS) entry which is preliminary data.</text>
</comment>
<feature type="compositionally biased region" description="Polar residues" evidence="22">
    <location>
        <begin position="1"/>
        <end position="27"/>
    </location>
</feature>
<keyword evidence="17" id="KW-0804">Transcription</keyword>
<evidence type="ECO:0000256" key="8">
    <source>
        <dbReference type="ARBA" id="ARBA00022614"/>
    </source>
</evidence>
<dbReference type="InterPro" id="IPR025875">
    <property type="entry name" value="Leu-rich_rpt_4"/>
</dbReference>
<protein>
    <recommendedName>
        <fullName evidence="6">poly(A)-specific ribonuclease</fullName>
        <ecNumber evidence="6">3.1.13.4</ecNumber>
    </recommendedName>
    <alternativeName>
        <fullName evidence="19">Carbon catabolite repressor protein 4</fullName>
    </alternativeName>
    <alternativeName>
        <fullName evidence="20">Cytoplasmic deadenylase</fullName>
    </alternativeName>
    <alternativeName>
        <fullName evidence="21">Glucose-repressible alcohol dehydrogenase transcriptional effector</fullName>
    </alternativeName>
</protein>
<keyword evidence="18" id="KW-0539">Nucleus</keyword>
<keyword evidence="10" id="KW-0479">Metal-binding</keyword>
<dbReference type="InterPro" id="IPR032675">
    <property type="entry name" value="LRR_dom_sf"/>
</dbReference>
<sequence>MPSGSAAGSSHLSKQLSYAQLSRQSSSPHHHARTAAQVARSTPVSSTVTITDPNNPGKLFTKTPSSNTQDPSSSAAAAASGNNTYNNTATASSGNTLWTTLDMGGMGLKNLTTTVCNYSFLTVLYLNHNNLTYLTPAISHLTQLKTLDVSGNKLSSIPPELGLLVNLRELLLFDNHLVTIPSELGTLYQLETLGLEGNPMQADLNSLLMNEGAHAVIISLRENAPVGMPPPHRDWIVTENDFSENETEKFTVLSYNILCRKYATPQIYGYTPSWALTWDYRKELILSEILGWNADIVCLQEVEMGEYEDILGETLKHQGNYDGVFFPKSRAKTMSEKERRVVDGCATFYKADKFNLIEYHLLEYNHNALQRPDFKKSDDIYNRVMTKDNIAVMTILENKETLARVLVANSHIHWDPTFADVKLVQKFASKHLKPCASTVATTPTSSPRRQQNKGGPVYASTADLPTIICGDFNSTPDSGVVEYLSKGTIKQDHDDFGTHVYGSYTTDGISHSLSLKSAYASYDDAIPFTNYTPGFKGTLDYIWYSSNTIDSLALLGPIESSYMSKVVGFPNAHFPSE</sequence>
<evidence type="ECO:0000256" key="9">
    <source>
        <dbReference type="ARBA" id="ARBA00022722"/>
    </source>
</evidence>
<comment type="subcellular location">
    <subcellularLocation>
        <location evidence="4">Cytoplasm</location>
    </subcellularLocation>
    <subcellularLocation>
        <location evidence="3">Nucleus</location>
    </subcellularLocation>
</comment>
<evidence type="ECO:0000256" key="2">
    <source>
        <dbReference type="ARBA" id="ARBA00001946"/>
    </source>
</evidence>
<dbReference type="GO" id="GO:0003723">
    <property type="term" value="F:RNA binding"/>
    <property type="evidence" value="ECO:0007669"/>
    <property type="project" value="UniProtKB-KW"/>
</dbReference>
<evidence type="ECO:0000256" key="1">
    <source>
        <dbReference type="ARBA" id="ARBA00001663"/>
    </source>
</evidence>
<evidence type="ECO:0000256" key="19">
    <source>
        <dbReference type="ARBA" id="ARBA00030493"/>
    </source>
</evidence>
<keyword evidence="15" id="KW-0694">RNA-binding</keyword>